<name>A0A922L772_DERFA</name>
<proteinExistence type="predicted"/>
<evidence type="ECO:0000313" key="1">
    <source>
        <dbReference type="EMBL" id="KAH9515892.1"/>
    </source>
</evidence>
<dbReference type="AlphaFoldDB" id="A0A922L772"/>
<accession>A0A922L772</accession>
<dbReference type="EMBL" id="ASGP02000003">
    <property type="protein sequence ID" value="KAH9515892.1"/>
    <property type="molecule type" value="Genomic_DNA"/>
</dbReference>
<evidence type="ECO:0000313" key="2">
    <source>
        <dbReference type="Proteomes" id="UP000790347"/>
    </source>
</evidence>
<reference evidence="1" key="2">
    <citation type="journal article" date="2022" name="Res Sq">
        <title>Comparative Genomics Reveals Insights into the Divergent Evolution of Astigmatic Mites and Household Pest Adaptations.</title>
        <authorList>
            <person name="Xiong Q."/>
            <person name="Wan A.T.-Y."/>
            <person name="Liu X.-Y."/>
            <person name="Fung C.S.-H."/>
            <person name="Xiao X."/>
            <person name="Malainual N."/>
            <person name="Hou J."/>
            <person name="Wang L."/>
            <person name="Wang M."/>
            <person name="Yang K."/>
            <person name="Cui Y."/>
            <person name="Leung E."/>
            <person name="Nong W."/>
            <person name="Shin S.-K."/>
            <person name="Au S."/>
            <person name="Jeong K.Y."/>
            <person name="Chew F.T."/>
            <person name="Hui J."/>
            <person name="Leung T.F."/>
            <person name="Tungtrongchitr A."/>
            <person name="Zhong N."/>
            <person name="Liu Z."/>
            <person name="Tsui S."/>
        </authorList>
    </citation>
    <scope>NUCLEOTIDE SEQUENCE</scope>
    <source>
        <strain evidence="1">Derf</strain>
        <tissue evidence="1">Whole organism</tissue>
    </source>
</reference>
<comment type="caution">
    <text evidence="1">The sequence shown here is derived from an EMBL/GenBank/DDBJ whole genome shotgun (WGS) entry which is preliminary data.</text>
</comment>
<organism evidence="1 2">
    <name type="scientific">Dermatophagoides farinae</name>
    <name type="common">American house dust mite</name>
    <dbReference type="NCBI Taxonomy" id="6954"/>
    <lineage>
        <taxon>Eukaryota</taxon>
        <taxon>Metazoa</taxon>
        <taxon>Ecdysozoa</taxon>
        <taxon>Arthropoda</taxon>
        <taxon>Chelicerata</taxon>
        <taxon>Arachnida</taxon>
        <taxon>Acari</taxon>
        <taxon>Acariformes</taxon>
        <taxon>Sarcoptiformes</taxon>
        <taxon>Astigmata</taxon>
        <taxon>Psoroptidia</taxon>
        <taxon>Analgoidea</taxon>
        <taxon>Pyroglyphidae</taxon>
        <taxon>Dermatophagoidinae</taxon>
        <taxon>Dermatophagoides</taxon>
    </lineage>
</organism>
<gene>
    <name evidence="1" type="ORF">DERF_006667</name>
</gene>
<keyword evidence="2" id="KW-1185">Reference proteome</keyword>
<sequence>MAHNRIKTDIADPLFFILNSRIAMKQNNPIERSINLNQKFIVIKMLMPVIDSMVHIVKFYRLTK</sequence>
<protein>
    <submittedName>
        <fullName evidence="1">Uncharacterized protein</fullName>
    </submittedName>
</protein>
<reference evidence="1" key="1">
    <citation type="submission" date="2013-05" db="EMBL/GenBank/DDBJ databases">
        <authorList>
            <person name="Yim A.K.Y."/>
            <person name="Chan T.F."/>
            <person name="Ji K.M."/>
            <person name="Liu X.Y."/>
            <person name="Zhou J.W."/>
            <person name="Li R.Q."/>
            <person name="Yang K.Y."/>
            <person name="Li J."/>
            <person name="Li M."/>
            <person name="Law P.T.W."/>
            <person name="Wu Y.L."/>
            <person name="Cai Z.L."/>
            <person name="Qin H."/>
            <person name="Bao Y."/>
            <person name="Leung R.K.K."/>
            <person name="Ng P.K.S."/>
            <person name="Zou J."/>
            <person name="Zhong X.J."/>
            <person name="Ran P.X."/>
            <person name="Zhong N.S."/>
            <person name="Liu Z.G."/>
            <person name="Tsui S.K.W."/>
        </authorList>
    </citation>
    <scope>NUCLEOTIDE SEQUENCE</scope>
    <source>
        <strain evidence="1">Derf</strain>
        <tissue evidence="1">Whole organism</tissue>
    </source>
</reference>
<dbReference type="Proteomes" id="UP000790347">
    <property type="component" value="Unassembled WGS sequence"/>
</dbReference>